<feature type="transmembrane region" description="Helical" evidence="6">
    <location>
        <begin position="312"/>
        <end position="330"/>
    </location>
</feature>
<dbReference type="PANTHER" id="PTHR33529">
    <property type="entry name" value="SLR0882 PROTEIN-RELATED"/>
    <property type="match status" value="1"/>
</dbReference>
<keyword evidence="5 6" id="KW-0472">Membrane</keyword>
<dbReference type="Pfam" id="PF03739">
    <property type="entry name" value="LptF_LptG"/>
    <property type="match status" value="1"/>
</dbReference>
<organism evidence="7 8">
    <name type="scientific">Synechococcus sp. (strain ATCC 27144 / PCC 6301 / SAUG 1402/1)</name>
    <name type="common">Anacystis nidulans</name>
    <dbReference type="NCBI Taxonomy" id="269084"/>
    <lineage>
        <taxon>Bacteria</taxon>
        <taxon>Bacillati</taxon>
        <taxon>Cyanobacteriota</taxon>
        <taxon>Cyanophyceae</taxon>
        <taxon>Synechococcales</taxon>
        <taxon>Synechococcaceae</taxon>
        <taxon>Synechococcus</taxon>
    </lineage>
</organism>
<evidence type="ECO:0000256" key="6">
    <source>
        <dbReference type="SAM" id="Phobius"/>
    </source>
</evidence>
<name>A0A0H3K1U5_SYNP6</name>
<evidence type="ECO:0000313" key="8">
    <source>
        <dbReference type="Proteomes" id="UP000001175"/>
    </source>
</evidence>
<feature type="transmembrane region" description="Helical" evidence="6">
    <location>
        <begin position="42"/>
        <end position="63"/>
    </location>
</feature>
<feature type="transmembrane region" description="Helical" evidence="6">
    <location>
        <begin position="370"/>
        <end position="389"/>
    </location>
</feature>
<feature type="transmembrane region" description="Helical" evidence="6">
    <location>
        <begin position="87"/>
        <end position="105"/>
    </location>
</feature>
<keyword evidence="2" id="KW-1003">Cell membrane</keyword>
<dbReference type="AlphaFoldDB" id="A0A0H3K1U5"/>
<evidence type="ECO:0000256" key="3">
    <source>
        <dbReference type="ARBA" id="ARBA00022692"/>
    </source>
</evidence>
<sequence length="394" mass="43811">MTTPDLSLASSSTQPKPSLRLPWWDRISIMDRYILREMLGPFLFGVGAFTSVGLSIGVVFELVRQVTEAGLPLSVAAQVFLLKMPDFLVLAFPMSMLLSALMAYNRLSSDSELIALRSCGISSYRFILPGILMSIVVTGMTFAFYESVVPAANFQAQVTLQTALNQTRPQLEEKNNIVYQQFDRKTSELARIFYARRYDGEQMRGLTILDFTRGELSQIISAETGVWHPGDQLWEFRNGTIYGVAPDGSYSGIATFKSQEFTIPETPLSIASQSRDETQMNATQIWQYLRVLRQTNNTADIRKWEVRLQQKLALPFVCVAFGLIGASLGTAPNQRTGRATGFGISVLIIFSYYLLAFVTGALGINGTLPTLLAGWFPWLLGMGVGLYLLRQTAR</sequence>
<evidence type="ECO:0000256" key="1">
    <source>
        <dbReference type="ARBA" id="ARBA00004651"/>
    </source>
</evidence>
<feature type="transmembrane region" description="Helical" evidence="6">
    <location>
        <begin position="342"/>
        <end position="364"/>
    </location>
</feature>
<dbReference type="GO" id="GO:0043190">
    <property type="term" value="C:ATP-binding cassette (ABC) transporter complex"/>
    <property type="evidence" value="ECO:0007669"/>
    <property type="project" value="TreeGrafter"/>
</dbReference>
<evidence type="ECO:0000256" key="2">
    <source>
        <dbReference type="ARBA" id="ARBA00022475"/>
    </source>
</evidence>
<dbReference type="InterPro" id="IPR005495">
    <property type="entry name" value="LptG/LptF_permease"/>
</dbReference>
<reference evidence="7 8" key="1">
    <citation type="journal article" date="2007" name="Photosyn. Res.">
        <title>Complete nucleotide sequence of the freshwater unicellular cyanobacterium Synechococcus elongatus PCC 6301 chromosome: gene content and organization.</title>
        <authorList>
            <person name="Sugita C."/>
            <person name="Ogata K."/>
            <person name="Shikata M."/>
            <person name="Jikuya H."/>
            <person name="Takano J."/>
            <person name="Furumichi M."/>
            <person name="Kanehisa M."/>
            <person name="Omata T."/>
            <person name="Sugiura M."/>
            <person name="Sugita M."/>
        </authorList>
    </citation>
    <scope>NUCLEOTIDE SEQUENCE [LARGE SCALE GENOMIC DNA]</scope>
    <source>
        <strain evidence="8">ATCC 27144 / PCC 6301 / SAUG 1402/1</strain>
    </source>
</reference>
<accession>A0A0H3K1U5</accession>
<proteinExistence type="predicted"/>
<evidence type="ECO:0000256" key="5">
    <source>
        <dbReference type="ARBA" id="ARBA00023136"/>
    </source>
</evidence>
<protein>
    <recommendedName>
        <fullName evidence="9">Permease</fullName>
    </recommendedName>
</protein>
<feature type="transmembrane region" description="Helical" evidence="6">
    <location>
        <begin position="126"/>
        <end position="145"/>
    </location>
</feature>
<dbReference type="GO" id="GO:0015920">
    <property type="term" value="P:lipopolysaccharide transport"/>
    <property type="evidence" value="ECO:0007669"/>
    <property type="project" value="TreeGrafter"/>
</dbReference>
<evidence type="ECO:0000256" key="4">
    <source>
        <dbReference type="ARBA" id="ARBA00022989"/>
    </source>
</evidence>
<dbReference type="PANTHER" id="PTHR33529:SF6">
    <property type="entry name" value="YJGP_YJGQ FAMILY PERMEASE"/>
    <property type="match status" value="1"/>
</dbReference>
<evidence type="ECO:0000313" key="7">
    <source>
        <dbReference type="EMBL" id="BAD79198.1"/>
    </source>
</evidence>
<keyword evidence="4 6" id="KW-1133">Transmembrane helix</keyword>
<comment type="subcellular location">
    <subcellularLocation>
        <location evidence="1">Cell membrane</location>
        <topology evidence="1">Multi-pass membrane protein</topology>
    </subcellularLocation>
</comment>
<dbReference type="Proteomes" id="UP000001175">
    <property type="component" value="Chromosome"/>
</dbReference>
<evidence type="ECO:0008006" key="9">
    <source>
        <dbReference type="Google" id="ProtNLM"/>
    </source>
</evidence>
<dbReference type="EMBL" id="AP008231">
    <property type="protein sequence ID" value="BAD79198.1"/>
    <property type="molecule type" value="Genomic_DNA"/>
</dbReference>
<gene>
    <name evidence="7" type="primary">ycf84</name>
    <name evidence="7" type="ordered locus">syc1008_d</name>
</gene>
<dbReference type="KEGG" id="syc:syc1008_d"/>
<keyword evidence="3 6" id="KW-0812">Transmembrane</keyword>
<dbReference type="eggNOG" id="COG0795">
    <property type="taxonomic scope" value="Bacteria"/>
</dbReference>